<comment type="caution">
    <text evidence="2">The sequence shown here is derived from an EMBL/GenBank/DDBJ whole genome shotgun (WGS) entry which is preliminary data.</text>
</comment>
<gene>
    <name evidence="2" type="ORF">Cgig2_011630</name>
</gene>
<dbReference type="AlphaFoldDB" id="A0A9Q1JIH4"/>
<evidence type="ECO:0000313" key="3">
    <source>
        <dbReference type="Proteomes" id="UP001153076"/>
    </source>
</evidence>
<evidence type="ECO:0000256" key="1">
    <source>
        <dbReference type="SAM" id="MobiDB-lite"/>
    </source>
</evidence>
<feature type="compositionally biased region" description="Acidic residues" evidence="1">
    <location>
        <begin position="22"/>
        <end position="40"/>
    </location>
</feature>
<accession>A0A9Q1JIH4</accession>
<sequence length="224" mass="25754">MIEEEQVHKGKGIMFPDGGTNSDDDSFENDSSFDYEEDDNGSLVNKDELFKRSNEDEIDKYERMYAGGTMWEIEDDGEVVLKEGDIEFMLLLYNGLTYMIKSISEKHSYAKTQYNPAASAAWIAKKLYEDVRAYPSMPVKSMAKLLMMRHGVLRDLQGIITATETMFLRACRRICVVHFQRNFMKAFQGPKLKALMMRACNAYSAWTHRKAMEALHELCQAAHN</sequence>
<feature type="region of interest" description="Disordered" evidence="1">
    <location>
        <begin position="1"/>
        <end position="41"/>
    </location>
</feature>
<organism evidence="2 3">
    <name type="scientific">Carnegiea gigantea</name>
    <dbReference type="NCBI Taxonomy" id="171969"/>
    <lineage>
        <taxon>Eukaryota</taxon>
        <taxon>Viridiplantae</taxon>
        <taxon>Streptophyta</taxon>
        <taxon>Embryophyta</taxon>
        <taxon>Tracheophyta</taxon>
        <taxon>Spermatophyta</taxon>
        <taxon>Magnoliopsida</taxon>
        <taxon>eudicotyledons</taxon>
        <taxon>Gunneridae</taxon>
        <taxon>Pentapetalae</taxon>
        <taxon>Caryophyllales</taxon>
        <taxon>Cactineae</taxon>
        <taxon>Cactaceae</taxon>
        <taxon>Cactoideae</taxon>
        <taxon>Echinocereeae</taxon>
        <taxon>Carnegiea</taxon>
    </lineage>
</organism>
<proteinExistence type="predicted"/>
<protein>
    <submittedName>
        <fullName evidence="2">Uncharacterized protein</fullName>
    </submittedName>
</protein>
<name>A0A9Q1JIH4_9CARY</name>
<reference evidence="2" key="1">
    <citation type="submission" date="2022-04" db="EMBL/GenBank/DDBJ databases">
        <title>Carnegiea gigantea Genome sequencing and assembly v2.</title>
        <authorList>
            <person name="Copetti D."/>
            <person name="Sanderson M.J."/>
            <person name="Burquez A."/>
            <person name="Wojciechowski M.F."/>
        </authorList>
    </citation>
    <scope>NUCLEOTIDE SEQUENCE</scope>
    <source>
        <strain evidence="2">SGP5-SGP5p</strain>
        <tissue evidence="2">Aerial part</tissue>
    </source>
</reference>
<dbReference type="Proteomes" id="UP001153076">
    <property type="component" value="Unassembled WGS sequence"/>
</dbReference>
<dbReference type="EMBL" id="JAKOGI010001735">
    <property type="protein sequence ID" value="KAJ8424219.1"/>
    <property type="molecule type" value="Genomic_DNA"/>
</dbReference>
<evidence type="ECO:0000313" key="2">
    <source>
        <dbReference type="EMBL" id="KAJ8424219.1"/>
    </source>
</evidence>
<keyword evidence="3" id="KW-1185">Reference proteome</keyword>